<evidence type="ECO:0000256" key="3">
    <source>
        <dbReference type="SAM" id="SignalP"/>
    </source>
</evidence>
<evidence type="ECO:0000313" key="5">
    <source>
        <dbReference type="Ensembl" id="ENSAOCP00000036471.1"/>
    </source>
</evidence>
<reference evidence="5 6" key="1">
    <citation type="submission" date="2022-01" db="EMBL/GenBank/DDBJ databases">
        <title>A chromosome-scale genome assembly of the false clownfish, Amphiprion ocellaris.</title>
        <authorList>
            <person name="Ryu T."/>
        </authorList>
    </citation>
    <scope>NUCLEOTIDE SEQUENCE [LARGE SCALE GENOMIC DNA]</scope>
</reference>
<dbReference type="Gene3D" id="2.130.10.10">
    <property type="entry name" value="YVTN repeat-like/Quinoprotein amine dehydrogenase"/>
    <property type="match status" value="1"/>
</dbReference>
<evidence type="ECO:0000256" key="1">
    <source>
        <dbReference type="ARBA" id="ARBA00022737"/>
    </source>
</evidence>
<dbReference type="PANTHER" id="PTHR12106:SF9">
    <property type="entry name" value="VPS10 DOMAIN-CONTAINING RECEPTOR SORCS2"/>
    <property type="match status" value="1"/>
</dbReference>
<evidence type="ECO:0000256" key="2">
    <source>
        <dbReference type="SAM" id="MobiDB-lite"/>
    </source>
</evidence>
<dbReference type="FunFam" id="2.130.10.10:FF:001214">
    <property type="entry name" value="Sortilin-related VPS10 domain-containing receptor 2"/>
    <property type="match status" value="1"/>
</dbReference>
<dbReference type="Proteomes" id="UP001501940">
    <property type="component" value="Chromosome 23"/>
</dbReference>
<evidence type="ECO:0000313" key="6">
    <source>
        <dbReference type="Proteomes" id="UP001501940"/>
    </source>
</evidence>
<proteinExistence type="predicted"/>
<reference evidence="5" key="2">
    <citation type="submission" date="2025-08" db="UniProtKB">
        <authorList>
            <consortium name="Ensembl"/>
        </authorList>
    </citation>
    <scope>IDENTIFICATION</scope>
</reference>
<gene>
    <name evidence="5" type="primary">SORCS2</name>
</gene>
<feature type="compositionally biased region" description="Basic and acidic residues" evidence="2">
    <location>
        <begin position="40"/>
        <end position="50"/>
    </location>
</feature>
<keyword evidence="6" id="KW-1185">Reference proteome</keyword>
<dbReference type="Ensembl" id="ENSAOCT00000066514.1">
    <property type="protein sequence ID" value="ENSAOCP00000036471.1"/>
    <property type="gene ID" value="ENSAOCG00000025193.1"/>
</dbReference>
<feature type="signal peptide" evidence="3">
    <location>
        <begin position="1"/>
        <end position="35"/>
    </location>
</feature>
<feature type="region of interest" description="Disordered" evidence="2">
    <location>
        <begin position="36"/>
        <end position="74"/>
    </location>
</feature>
<dbReference type="PANTHER" id="PTHR12106">
    <property type="entry name" value="SORTILIN RELATED"/>
    <property type="match status" value="1"/>
</dbReference>
<keyword evidence="1" id="KW-0677">Repeat</keyword>
<protein>
    <recommendedName>
        <fullName evidence="4">Sortilin N-terminal domain-containing protein</fullName>
    </recommendedName>
</protein>
<dbReference type="AlphaFoldDB" id="A0AAQ5XA17"/>
<accession>A0AAQ5XA17</accession>
<dbReference type="SUPFAM" id="SSF110296">
    <property type="entry name" value="Oligoxyloglucan reducing end-specific cellobiohydrolase"/>
    <property type="match status" value="1"/>
</dbReference>
<feature type="domain" description="Sortilin N-terminal" evidence="4">
    <location>
        <begin position="138"/>
        <end position="341"/>
    </location>
</feature>
<sequence>MAPLRPEEPVSAAAHLCVFLLTTSAWMALPGPVRGGSGVLDRRGGEDRTLDMGGGHGGSPPGFQADTDEEADGAGSSARFRRALSWDKQMSLLSSSFVLKGDATHNQAMVHWTGENSSVILILTKYYHADSTKVLESSLWRSTDYGTTYTKLNLMPGTTIVVTSFYICPTNKKKVVLVGSSINERDQMLFLSTDEGSSFQRQSIAFTPETLIFHPKEEDKLLAYCKEGRLFASADLGRKWTLLQERVTKDKVFWSVSGVDVDPDLVHMEMQDTSGGYLYVTCLIQNCSDKMVTAQYLGKIDHNSLLVQDDYIFVKVTTGNRTKHYVSYRRNEFVQMRFPKYALPKVKPAQFFHLFLFMHCKVSFGVLKGTKKTSI</sequence>
<dbReference type="Pfam" id="PF15902">
    <property type="entry name" value="Sortilin-Vps10"/>
    <property type="match status" value="1"/>
</dbReference>
<dbReference type="InterPro" id="IPR015943">
    <property type="entry name" value="WD40/YVTN_repeat-like_dom_sf"/>
</dbReference>
<keyword evidence="3" id="KW-0732">Signal</keyword>
<dbReference type="GeneTree" id="ENSGT01030000234563"/>
<dbReference type="InterPro" id="IPR050310">
    <property type="entry name" value="VPS10-sortilin"/>
</dbReference>
<name>A0AAQ5XA17_AMPOC</name>
<dbReference type="InterPro" id="IPR031778">
    <property type="entry name" value="Sortilin_N"/>
</dbReference>
<dbReference type="GO" id="GO:0016020">
    <property type="term" value="C:membrane"/>
    <property type="evidence" value="ECO:0007669"/>
    <property type="project" value="TreeGrafter"/>
</dbReference>
<feature type="chain" id="PRO_5043624762" description="Sortilin N-terminal domain-containing protein" evidence="3">
    <location>
        <begin position="36"/>
        <end position="375"/>
    </location>
</feature>
<organism evidence="5 6">
    <name type="scientific">Amphiprion ocellaris</name>
    <name type="common">Clown anemonefish</name>
    <dbReference type="NCBI Taxonomy" id="80972"/>
    <lineage>
        <taxon>Eukaryota</taxon>
        <taxon>Metazoa</taxon>
        <taxon>Chordata</taxon>
        <taxon>Craniata</taxon>
        <taxon>Vertebrata</taxon>
        <taxon>Euteleostomi</taxon>
        <taxon>Actinopterygii</taxon>
        <taxon>Neopterygii</taxon>
        <taxon>Teleostei</taxon>
        <taxon>Neoteleostei</taxon>
        <taxon>Acanthomorphata</taxon>
        <taxon>Ovalentaria</taxon>
        <taxon>Pomacentridae</taxon>
        <taxon>Amphiprion</taxon>
    </lineage>
</organism>
<evidence type="ECO:0000259" key="4">
    <source>
        <dbReference type="Pfam" id="PF15902"/>
    </source>
</evidence>
<reference evidence="5" key="3">
    <citation type="submission" date="2025-09" db="UniProtKB">
        <authorList>
            <consortium name="Ensembl"/>
        </authorList>
    </citation>
    <scope>IDENTIFICATION</scope>
</reference>